<dbReference type="CDD" id="cd00082">
    <property type="entry name" value="HisKA"/>
    <property type="match status" value="1"/>
</dbReference>
<dbReference type="Gene3D" id="1.10.287.130">
    <property type="match status" value="1"/>
</dbReference>
<dbReference type="GO" id="GO:0000155">
    <property type="term" value="F:phosphorelay sensor kinase activity"/>
    <property type="evidence" value="ECO:0007669"/>
    <property type="project" value="InterPro"/>
</dbReference>
<evidence type="ECO:0000256" key="2">
    <source>
        <dbReference type="ARBA" id="ARBA00012438"/>
    </source>
</evidence>
<dbReference type="EC" id="2.7.13.3" evidence="2"/>
<dbReference type="InterPro" id="IPR036097">
    <property type="entry name" value="HisK_dim/P_sf"/>
</dbReference>
<gene>
    <name evidence="4" type="ORF">EW093_04795</name>
</gene>
<proteinExistence type="predicted"/>
<dbReference type="EMBL" id="CP035807">
    <property type="protein sequence ID" value="QEN04047.1"/>
    <property type="molecule type" value="Genomic_DNA"/>
</dbReference>
<feature type="domain" description="Signal transduction histidine kinase dimerisation/phosphoacceptor" evidence="3">
    <location>
        <begin position="7"/>
        <end position="58"/>
    </location>
</feature>
<name>A0A5C1Q9B0_9SPIO</name>
<accession>A0A5C1Q9B0</accession>
<dbReference type="AlphaFoldDB" id="A0A5C1Q9B0"/>
<dbReference type="SUPFAM" id="SSF47384">
    <property type="entry name" value="Homodimeric domain of signal transducing histidine kinase"/>
    <property type="match status" value="1"/>
</dbReference>
<dbReference type="KEGG" id="sper:EW093_04795"/>
<keyword evidence="5" id="KW-1185">Reference proteome</keyword>
<protein>
    <recommendedName>
        <fullName evidence="2">histidine kinase</fullName>
        <ecNumber evidence="2">2.7.13.3</ecNumber>
    </recommendedName>
</protein>
<dbReference type="Proteomes" id="UP000323824">
    <property type="component" value="Chromosome"/>
</dbReference>
<reference evidence="4 5" key="2">
    <citation type="submission" date="2019-09" db="EMBL/GenBank/DDBJ databases">
        <title>Complete Genome Sequence and Methylome Analysis of free living Spirochaetas.</title>
        <authorList>
            <person name="Leshcheva N."/>
            <person name="Mikheeva N."/>
        </authorList>
    </citation>
    <scope>NUCLEOTIDE SEQUENCE [LARGE SCALE GENOMIC DNA]</scope>
    <source>
        <strain evidence="4 5">P</strain>
    </source>
</reference>
<evidence type="ECO:0000313" key="5">
    <source>
        <dbReference type="Proteomes" id="UP000323824"/>
    </source>
</evidence>
<evidence type="ECO:0000259" key="3">
    <source>
        <dbReference type="Pfam" id="PF00512"/>
    </source>
</evidence>
<dbReference type="InterPro" id="IPR003661">
    <property type="entry name" value="HisK_dim/P_dom"/>
</dbReference>
<comment type="catalytic activity">
    <reaction evidence="1">
        <text>ATP + protein L-histidine = ADP + protein N-phospho-L-histidine.</text>
        <dbReference type="EC" id="2.7.13.3"/>
    </reaction>
</comment>
<dbReference type="Pfam" id="PF00512">
    <property type="entry name" value="HisKA"/>
    <property type="match status" value="1"/>
</dbReference>
<organism evidence="4 5">
    <name type="scientific">Thiospirochaeta perfilievii</name>
    <dbReference type="NCBI Taxonomy" id="252967"/>
    <lineage>
        <taxon>Bacteria</taxon>
        <taxon>Pseudomonadati</taxon>
        <taxon>Spirochaetota</taxon>
        <taxon>Spirochaetia</taxon>
        <taxon>Spirochaetales</taxon>
        <taxon>Spirochaetaceae</taxon>
        <taxon>Thiospirochaeta</taxon>
    </lineage>
</organism>
<reference evidence="4 5" key="1">
    <citation type="submission" date="2019-02" db="EMBL/GenBank/DDBJ databases">
        <authorList>
            <person name="Fomenkov A."/>
            <person name="Dubinina G."/>
            <person name="Grabovich M."/>
            <person name="Vincze T."/>
            <person name="Roberts R.J."/>
        </authorList>
    </citation>
    <scope>NUCLEOTIDE SEQUENCE [LARGE SCALE GENOMIC DNA]</scope>
    <source>
        <strain evidence="4 5">P</strain>
    </source>
</reference>
<dbReference type="RefSeq" id="WP_149567304.1">
    <property type="nucleotide sequence ID" value="NZ_CP035807.1"/>
</dbReference>
<evidence type="ECO:0000313" key="4">
    <source>
        <dbReference type="EMBL" id="QEN04047.1"/>
    </source>
</evidence>
<evidence type="ECO:0000256" key="1">
    <source>
        <dbReference type="ARBA" id="ARBA00000085"/>
    </source>
</evidence>
<sequence>MSEDINKIKHDLNNLLNAIIGSAEIIKFSIDDDNEKLKKYTGLILESATKATDITKSLK</sequence>